<proteinExistence type="predicted"/>
<dbReference type="AlphaFoldDB" id="A0A4C1XYF1"/>
<comment type="caution">
    <text evidence="2">The sequence shown here is derived from an EMBL/GenBank/DDBJ whole genome shotgun (WGS) entry which is preliminary data.</text>
</comment>
<dbReference type="Proteomes" id="UP000299102">
    <property type="component" value="Unassembled WGS sequence"/>
</dbReference>
<accession>A0A4C1XYF1</accession>
<gene>
    <name evidence="2" type="ORF">EVAR_45069_1</name>
</gene>
<name>A0A4C1XYF1_EUMVA</name>
<evidence type="ECO:0000256" key="1">
    <source>
        <dbReference type="SAM" id="MobiDB-lite"/>
    </source>
</evidence>
<feature type="region of interest" description="Disordered" evidence="1">
    <location>
        <begin position="1"/>
        <end position="27"/>
    </location>
</feature>
<sequence length="101" mass="10685">MLTSEAVIINGPRKAGATDARSGEGHGRARLRYHSAAAHHTDVRRSAPAIGAPALPTNAHNGNYIYAYTEGLEGRLAAFVAAVTELQAFILNFLQPAPVVH</sequence>
<evidence type="ECO:0000313" key="2">
    <source>
        <dbReference type="EMBL" id="GBP67235.1"/>
    </source>
</evidence>
<keyword evidence="3" id="KW-1185">Reference proteome</keyword>
<dbReference type="EMBL" id="BGZK01000977">
    <property type="protein sequence ID" value="GBP67235.1"/>
    <property type="molecule type" value="Genomic_DNA"/>
</dbReference>
<organism evidence="2 3">
    <name type="scientific">Eumeta variegata</name>
    <name type="common">Bagworm moth</name>
    <name type="synonym">Eumeta japonica</name>
    <dbReference type="NCBI Taxonomy" id="151549"/>
    <lineage>
        <taxon>Eukaryota</taxon>
        <taxon>Metazoa</taxon>
        <taxon>Ecdysozoa</taxon>
        <taxon>Arthropoda</taxon>
        <taxon>Hexapoda</taxon>
        <taxon>Insecta</taxon>
        <taxon>Pterygota</taxon>
        <taxon>Neoptera</taxon>
        <taxon>Endopterygota</taxon>
        <taxon>Lepidoptera</taxon>
        <taxon>Glossata</taxon>
        <taxon>Ditrysia</taxon>
        <taxon>Tineoidea</taxon>
        <taxon>Psychidae</taxon>
        <taxon>Oiketicinae</taxon>
        <taxon>Eumeta</taxon>
    </lineage>
</organism>
<reference evidence="2 3" key="1">
    <citation type="journal article" date="2019" name="Commun. Biol.">
        <title>The bagworm genome reveals a unique fibroin gene that provides high tensile strength.</title>
        <authorList>
            <person name="Kono N."/>
            <person name="Nakamura H."/>
            <person name="Ohtoshi R."/>
            <person name="Tomita M."/>
            <person name="Numata K."/>
            <person name="Arakawa K."/>
        </authorList>
    </citation>
    <scope>NUCLEOTIDE SEQUENCE [LARGE SCALE GENOMIC DNA]</scope>
</reference>
<evidence type="ECO:0000313" key="3">
    <source>
        <dbReference type="Proteomes" id="UP000299102"/>
    </source>
</evidence>
<protein>
    <submittedName>
        <fullName evidence="2">Uncharacterized protein</fullName>
    </submittedName>
</protein>